<feature type="region of interest" description="Disordered" evidence="1">
    <location>
        <begin position="718"/>
        <end position="739"/>
    </location>
</feature>
<dbReference type="RefSeq" id="WP_117442652.1">
    <property type="nucleotide sequence ID" value="NZ_JAJFEN010000006.1"/>
</dbReference>
<keyword evidence="3" id="KW-0732">Signal</keyword>
<proteinExistence type="predicted"/>
<keyword evidence="2" id="KW-0812">Transmembrane</keyword>
<dbReference type="OrthoDB" id="1645924at2"/>
<dbReference type="InterPro" id="IPR003343">
    <property type="entry name" value="Big_2"/>
</dbReference>
<evidence type="ECO:0000313" key="6">
    <source>
        <dbReference type="Proteomes" id="UP000260025"/>
    </source>
</evidence>
<dbReference type="InterPro" id="IPR008964">
    <property type="entry name" value="Invasin/intimin_cell_adhesion"/>
</dbReference>
<accession>A0A3E2VZH9</accession>
<evidence type="ECO:0000256" key="1">
    <source>
        <dbReference type="SAM" id="MobiDB-lite"/>
    </source>
</evidence>
<dbReference type="Proteomes" id="UP000260025">
    <property type="component" value="Unassembled WGS sequence"/>
</dbReference>
<evidence type="ECO:0000313" key="5">
    <source>
        <dbReference type="EMBL" id="RGC16542.1"/>
    </source>
</evidence>
<name>A0A3E2VZH9_CLOIN</name>
<dbReference type="Pfam" id="PF02368">
    <property type="entry name" value="Big_2"/>
    <property type="match status" value="1"/>
</dbReference>
<sequence>MKKFITALASLALMLGCLTPTQLLAADSKSEDKLTENTVSGKRYVFANGNDVVIEQDTDGNTYAALKNDKNKRIVVDKDTFLFAGAEENGSYDEVTIEMKSGVIGTIIGSNKGPGSIGTSNIIIDNGTIGMAIGNQGAKAKDIVSGGGAASYEKRKEHTVHTVNITMNGGSAQALVPGSYGNTYVENANVTVNGGAIAATTSPMQAGVLGGTNGEIGQLTINFNGGTTKDIALMQRTMVTGKATVNVNGGVVGNIYAGSYYDDNDNALGTANWNNWGAGDVNYGQAAAIDVNIGSNAAYDNIFSGFQYVDKSVFVNKYKNWISTLDGSESASLTIHMNAEPSLERGATTQKATSVFDLQGDFIRIPVTSVHMDKTELKLQTGEAATLHAEAAPSLAKDKNLVWTSSDPTIATFDGDTNRVLALRPGTAVITAAAGNVSASCTVTVDEVTAVIPPLDTTKPAERVEAGLNDKTVIEKLNKSIDVLAESILAGRETSMVSEETAAKIKKGLEDGKALTVEVVSQRTEASEISKEEASQIGDTLEQLSAKNNSSTGIAQYLDLRIVLKVGGAVVGNMQEASSPLVYSIILPENLMKEGRIFHVVRIHNGKAEILTTKQNEHILNFETDKFSTYAVIYEDKKADNGGTTTNPTPDTTIYDVVFVDHTGAVLKVDKVEAGASATAPQAPELENYRFVKWDTDFTKVSKNLLVKPIYEKITEDAVNTTPTEGEKDDKEHSSPDTGDTTAAGLFSAFALLGLVSMAIVVTVRKKSSLHK</sequence>
<dbReference type="SMART" id="SM00635">
    <property type="entry name" value="BID_2"/>
    <property type="match status" value="1"/>
</dbReference>
<feature type="domain" description="BIG2" evidence="4">
    <location>
        <begin position="366"/>
        <end position="444"/>
    </location>
</feature>
<dbReference type="Gene3D" id="2.60.40.1080">
    <property type="match status" value="1"/>
</dbReference>
<gene>
    <name evidence="5" type="ORF">DXA38_07620</name>
</gene>
<evidence type="ECO:0000256" key="2">
    <source>
        <dbReference type="SAM" id="Phobius"/>
    </source>
</evidence>
<feature type="signal peptide" evidence="3">
    <location>
        <begin position="1"/>
        <end position="25"/>
    </location>
</feature>
<keyword evidence="2" id="KW-0472">Membrane</keyword>
<comment type="caution">
    <text evidence="5">The sequence shown here is derived from an EMBL/GenBank/DDBJ whole genome shotgun (WGS) entry which is preliminary data.</text>
</comment>
<reference evidence="5 6" key="1">
    <citation type="submission" date="2018-08" db="EMBL/GenBank/DDBJ databases">
        <title>A genome reference for cultivated species of the human gut microbiota.</title>
        <authorList>
            <person name="Zou Y."/>
            <person name="Xue W."/>
            <person name="Luo G."/>
        </authorList>
    </citation>
    <scope>NUCLEOTIDE SEQUENCE [LARGE SCALE GENOMIC DNA]</scope>
    <source>
        <strain evidence="5 6">OF01-2LB</strain>
    </source>
</reference>
<keyword evidence="2" id="KW-1133">Transmembrane helix</keyword>
<dbReference type="SUPFAM" id="SSF49373">
    <property type="entry name" value="Invasin/intimin cell-adhesion fragments"/>
    <property type="match status" value="1"/>
</dbReference>
<evidence type="ECO:0000259" key="4">
    <source>
        <dbReference type="SMART" id="SM00635"/>
    </source>
</evidence>
<evidence type="ECO:0000256" key="3">
    <source>
        <dbReference type="SAM" id="SignalP"/>
    </source>
</evidence>
<dbReference type="PROSITE" id="PS51257">
    <property type="entry name" value="PROKAR_LIPOPROTEIN"/>
    <property type="match status" value="1"/>
</dbReference>
<protein>
    <submittedName>
        <fullName evidence="5">Ig domain-containing protein</fullName>
    </submittedName>
</protein>
<feature type="compositionally biased region" description="Basic and acidic residues" evidence="1">
    <location>
        <begin position="725"/>
        <end position="735"/>
    </location>
</feature>
<dbReference type="EMBL" id="QVEV01000008">
    <property type="protein sequence ID" value="RGC16542.1"/>
    <property type="molecule type" value="Genomic_DNA"/>
</dbReference>
<feature type="transmembrane region" description="Helical" evidence="2">
    <location>
        <begin position="743"/>
        <end position="764"/>
    </location>
</feature>
<organism evidence="5 6">
    <name type="scientific">Clostridium innocuum</name>
    <dbReference type="NCBI Taxonomy" id="1522"/>
    <lineage>
        <taxon>Bacteria</taxon>
        <taxon>Bacillati</taxon>
        <taxon>Bacillota</taxon>
        <taxon>Clostridia</taxon>
        <taxon>Eubacteriales</taxon>
        <taxon>Clostridiaceae</taxon>
        <taxon>Clostridium</taxon>
    </lineage>
</organism>
<dbReference type="AlphaFoldDB" id="A0A3E2VZH9"/>
<feature type="chain" id="PRO_5017536162" evidence="3">
    <location>
        <begin position="26"/>
        <end position="772"/>
    </location>
</feature>